<dbReference type="InterPro" id="IPR009570">
    <property type="entry name" value="Spore_III_AC"/>
</dbReference>
<evidence type="ECO:0000313" key="2">
    <source>
        <dbReference type="EMBL" id="GLC32425.1"/>
    </source>
</evidence>
<evidence type="ECO:0000256" key="1">
    <source>
        <dbReference type="SAM" id="Phobius"/>
    </source>
</evidence>
<proteinExistence type="predicted"/>
<feature type="transmembrane region" description="Helical" evidence="1">
    <location>
        <begin position="34"/>
        <end position="54"/>
    </location>
</feature>
<dbReference type="EMBL" id="BRXR01000001">
    <property type="protein sequence ID" value="GLC32425.1"/>
    <property type="molecule type" value="Genomic_DNA"/>
</dbReference>
<dbReference type="Proteomes" id="UP001208567">
    <property type="component" value="Unassembled WGS sequence"/>
</dbReference>
<keyword evidence="1" id="KW-1133">Transmembrane helix</keyword>
<evidence type="ECO:0000313" key="3">
    <source>
        <dbReference type="Proteomes" id="UP001208567"/>
    </source>
</evidence>
<comment type="caution">
    <text evidence="2">The sequence shown here is derived from an EMBL/GenBank/DDBJ whole genome shotgun (WGS) entry which is preliminary data.</text>
</comment>
<keyword evidence="3" id="KW-1185">Reference proteome</keyword>
<protein>
    <submittedName>
        <fullName evidence="2">Stage III sporulation protein AC</fullName>
    </submittedName>
</protein>
<dbReference type="Pfam" id="PF06686">
    <property type="entry name" value="SpoIIIAC"/>
    <property type="match status" value="1"/>
</dbReference>
<organism evidence="2 3">
    <name type="scientific">Clostridium omnivorum</name>
    <dbReference type="NCBI Taxonomy" id="1604902"/>
    <lineage>
        <taxon>Bacteria</taxon>
        <taxon>Bacillati</taxon>
        <taxon>Bacillota</taxon>
        <taxon>Clostridia</taxon>
        <taxon>Eubacteriales</taxon>
        <taxon>Clostridiaceae</taxon>
        <taxon>Clostridium</taxon>
    </lineage>
</organism>
<accession>A0ABQ5NBK8</accession>
<keyword evidence="1" id="KW-0812">Transmembrane</keyword>
<keyword evidence="1" id="KW-0472">Membrane</keyword>
<gene>
    <name evidence="2" type="primary">spoIIIAC</name>
    <name evidence="2" type="ORF">bsdE14_38350</name>
</gene>
<dbReference type="InterPro" id="IPR025664">
    <property type="entry name" value="Spore_III_AC/AD"/>
</dbReference>
<dbReference type="NCBIfam" id="TIGR02848">
    <property type="entry name" value="spore_III_AC"/>
    <property type="match status" value="1"/>
</dbReference>
<dbReference type="RefSeq" id="WP_264851730.1">
    <property type="nucleotide sequence ID" value="NZ_BRXR01000001.1"/>
</dbReference>
<reference evidence="2 3" key="1">
    <citation type="journal article" date="2024" name="Int. J. Syst. Evol. Microbiol.">
        <title>Clostridium omnivorum sp. nov., isolated from anoxic soil under the treatment of reductive soil disinfestation.</title>
        <authorList>
            <person name="Ueki A."/>
            <person name="Tonouchi A."/>
            <person name="Kaku N."/>
            <person name="Honma S."/>
            <person name="Ueki K."/>
        </authorList>
    </citation>
    <scope>NUCLEOTIDE SEQUENCE [LARGE SCALE GENOMIC DNA]</scope>
    <source>
        <strain evidence="2 3">E14</strain>
    </source>
</reference>
<feature type="transmembrane region" description="Helical" evidence="1">
    <location>
        <begin position="6"/>
        <end position="22"/>
    </location>
</feature>
<sequence>MNSLDISLIFKIGAFGIFLMVLEKVLKASGKDEIAMITNLAGIIIILMMVVNLISKLFGTVRTIFQL</sequence>
<name>A0ABQ5NBK8_9CLOT</name>